<name>A0ABS9LFV7_9BRAD</name>
<dbReference type="RefSeq" id="WP_237869103.1">
    <property type="nucleotide sequence ID" value="NZ_JAKLUA010000001.1"/>
</dbReference>
<dbReference type="EMBL" id="JAKLUA010000001">
    <property type="protein sequence ID" value="MCG2665889.1"/>
    <property type="molecule type" value="Genomic_DNA"/>
</dbReference>
<organism evidence="1 2">
    <name type="scientific">Bradyrhizobium zhengyangense</name>
    <dbReference type="NCBI Taxonomy" id="2911009"/>
    <lineage>
        <taxon>Bacteria</taxon>
        <taxon>Pseudomonadati</taxon>
        <taxon>Pseudomonadota</taxon>
        <taxon>Alphaproteobacteria</taxon>
        <taxon>Hyphomicrobiales</taxon>
        <taxon>Nitrobacteraceae</taxon>
        <taxon>Bradyrhizobium</taxon>
    </lineage>
</organism>
<evidence type="ECO:0000313" key="2">
    <source>
        <dbReference type="Proteomes" id="UP001139012"/>
    </source>
</evidence>
<sequence length="85" mass="9638">MMHVKPAQLAPVSRDHLMVSDPEIRKQLQLAGLRFMYSRAQWLAHELKVMGLAVKNGTMTTAELDSKLEEMGALDLVYPELMRAE</sequence>
<keyword evidence="2" id="KW-1185">Reference proteome</keyword>
<reference evidence="1" key="1">
    <citation type="submission" date="2022-01" db="EMBL/GenBank/DDBJ databases">
        <title>Genome sequnece data of strain Bradyrhizobium sp. nov.</title>
        <authorList>
            <person name="Zhang J."/>
        </authorList>
    </citation>
    <scope>NUCLEOTIDE SEQUENCE</scope>
    <source>
        <strain evidence="1">WYCCWR 12774</strain>
    </source>
</reference>
<proteinExistence type="predicted"/>
<evidence type="ECO:0000313" key="1">
    <source>
        <dbReference type="EMBL" id="MCG2665889.1"/>
    </source>
</evidence>
<comment type="caution">
    <text evidence="1">The sequence shown here is derived from an EMBL/GenBank/DDBJ whole genome shotgun (WGS) entry which is preliminary data.</text>
</comment>
<dbReference type="Proteomes" id="UP001139012">
    <property type="component" value="Unassembled WGS sequence"/>
</dbReference>
<gene>
    <name evidence="1" type="ORF">L6637_02945</name>
</gene>
<protein>
    <submittedName>
        <fullName evidence="1">Uncharacterized protein</fullName>
    </submittedName>
</protein>
<accession>A0ABS9LFV7</accession>